<evidence type="ECO:0000313" key="2">
    <source>
        <dbReference type="EMBL" id="KRK13531.1"/>
    </source>
</evidence>
<dbReference type="AlphaFoldDB" id="A0A0R1EVW6"/>
<accession>A0A0R1EVW6</accession>
<feature type="transmembrane region" description="Helical" evidence="1">
    <location>
        <begin position="31"/>
        <end position="50"/>
    </location>
</feature>
<evidence type="ECO:0000313" key="3">
    <source>
        <dbReference type="Proteomes" id="UP000051984"/>
    </source>
</evidence>
<gene>
    <name evidence="2" type="ORF">FD51_GL000085</name>
</gene>
<evidence type="ECO:0008006" key="4">
    <source>
        <dbReference type="Google" id="ProtNLM"/>
    </source>
</evidence>
<reference evidence="2 3" key="1">
    <citation type="journal article" date="2015" name="Genome Announc.">
        <title>Expanding the biotechnology potential of lactobacilli through comparative genomics of 213 strains and associated genera.</title>
        <authorList>
            <person name="Sun Z."/>
            <person name="Harris H.M."/>
            <person name="McCann A."/>
            <person name="Guo C."/>
            <person name="Argimon S."/>
            <person name="Zhang W."/>
            <person name="Yang X."/>
            <person name="Jeffery I.B."/>
            <person name="Cooney J.C."/>
            <person name="Kagawa T.F."/>
            <person name="Liu W."/>
            <person name="Song Y."/>
            <person name="Salvetti E."/>
            <person name="Wrobel A."/>
            <person name="Rasinkangas P."/>
            <person name="Parkhill J."/>
            <person name="Rea M.C."/>
            <person name="O'Sullivan O."/>
            <person name="Ritari J."/>
            <person name="Douillard F.P."/>
            <person name="Paul Ross R."/>
            <person name="Yang R."/>
            <person name="Briner A.E."/>
            <person name="Felis G.E."/>
            <person name="de Vos W.M."/>
            <person name="Barrangou R."/>
            <person name="Klaenhammer T.R."/>
            <person name="Caufield P.W."/>
            <person name="Cui Y."/>
            <person name="Zhang H."/>
            <person name="O'Toole P.W."/>
        </authorList>
    </citation>
    <scope>NUCLEOTIDE SEQUENCE [LARGE SCALE GENOMIC DNA]</scope>
    <source>
        <strain evidence="2 3">DSM 20178</strain>
    </source>
</reference>
<sequence length="82" mass="9326">MALIIILLNIFILLVTAALLITVTTQLRKPINWIVDGILYIALLLINAAFGGWLTFFTLIYALYMPAVIIGVWLYRQQHLPQ</sequence>
<feature type="transmembrane region" description="Helical" evidence="1">
    <location>
        <begin position="6"/>
        <end position="24"/>
    </location>
</feature>
<protein>
    <recommendedName>
        <fullName evidence="4">Integral membrane protein</fullName>
    </recommendedName>
</protein>
<feature type="transmembrane region" description="Helical" evidence="1">
    <location>
        <begin position="56"/>
        <end position="75"/>
    </location>
</feature>
<dbReference type="PATRIC" id="fig|1423816.3.peg.87"/>
<evidence type="ECO:0000256" key="1">
    <source>
        <dbReference type="SAM" id="Phobius"/>
    </source>
</evidence>
<comment type="caution">
    <text evidence="2">The sequence shown here is derived from an EMBL/GenBank/DDBJ whole genome shotgun (WGS) entry which is preliminary data.</text>
</comment>
<dbReference type="Proteomes" id="UP000051984">
    <property type="component" value="Unassembled WGS sequence"/>
</dbReference>
<keyword evidence="1" id="KW-1133">Transmembrane helix</keyword>
<name>A0A0R1EVW6_LACZE</name>
<keyword evidence="1" id="KW-0812">Transmembrane</keyword>
<organism evidence="2 3">
    <name type="scientific">Lacticaseibacillus zeae DSM 20178 = KCTC 3804</name>
    <dbReference type="NCBI Taxonomy" id="1423816"/>
    <lineage>
        <taxon>Bacteria</taxon>
        <taxon>Bacillati</taxon>
        <taxon>Bacillota</taxon>
        <taxon>Bacilli</taxon>
        <taxon>Lactobacillales</taxon>
        <taxon>Lactobacillaceae</taxon>
        <taxon>Lacticaseibacillus</taxon>
    </lineage>
</organism>
<proteinExistence type="predicted"/>
<keyword evidence="1" id="KW-0472">Membrane</keyword>
<dbReference type="EMBL" id="AZCT01000001">
    <property type="protein sequence ID" value="KRK13531.1"/>
    <property type="molecule type" value="Genomic_DNA"/>
</dbReference>